<reference evidence="17 18" key="1">
    <citation type="journal article" date="2018" name="Nat. Ecol. Evol.">
        <title>Shark genomes provide insights into elasmobranch evolution and the origin of vertebrates.</title>
        <authorList>
            <person name="Hara Y"/>
            <person name="Yamaguchi K"/>
            <person name="Onimaru K"/>
            <person name="Kadota M"/>
            <person name="Koyanagi M"/>
            <person name="Keeley SD"/>
            <person name="Tatsumi K"/>
            <person name="Tanaka K"/>
            <person name="Motone F"/>
            <person name="Kageyama Y"/>
            <person name="Nozu R"/>
            <person name="Adachi N"/>
            <person name="Nishimura O"/>
            <person name="Nakagawa R"/>
            <person name="Tanegashima C"/>
            <person name="Kiyatake I"/>
            <person name="Matsumoto R"/>
            <person name="Murakumo K"/>
            <person name="Nishida K"/>
            <person name="Terakita A"/>
            <person name="Kuratani S"/>
            <person name="Sato K"/>
            <person name="Hyodo S Kuraku.S."/>
        </authorList>
    </citation>
    <scope>NUCLEOTIDE SEQUENCE [LARGE SCALE GENOMIC DNA]</scope>
</reference>
<comment type="function">
    <text evidence="12">Involved in vesicular trafficking at the Golgi apparatus level. Involved in endosome-to-Golgi trafficking. Mechanistically, captures transport vesicles arriving from endosomes via the protein TBC1D23. Recognized vesicles are then tethered to the trans-Golgi before subsequent SNARE engagement and vesicle fusion. Selectively regulates E-cadherin transport from the trans-Golgi network in tubulovesicular carriers.</text>
</comment>
<dbReference type="InterPro" id="IPR051952">
    <property type="entry name" value="Golgi-autophagy_related"/>
</dbReference>
<keyword evidence="9" id="KW-0968">Cytoplasmic vesicle</keyword>
<evidence type="ECO:0000256" key="4">
    <source>
        <dbReference type="ARBA" id="ARBA00022553"/>
    </source>
</evidence>
<proteinExistence type="predicted"/>
<keyword evidence="18" id="KW-1185">Reference proteome</keyword>
<dbReference type="Proteomes" id="UP000288216">
    <property type="component" value="Unassembled WGS sequence"/>
</dbReference>
<feature type="coiled-coil region" evidence="14">
    <location>
        <begin position="355"/>
        <end position="439"/>
    </location>
</feature>
<dbReference type="AlphaFoldDB" id="A0A401NXD2"/>
<evidence type="ECO:0000256" key="14">
    <source>
        <dbReference type="SAM" id="Coils"/>
    </source>
</evidence>
<dbReference type="GO" id="GO:0001669">
    <property type="term" value="C:acrosomal vesicle"/>
    <property type="evidence" value="ECO:0007669"/>
    <property type="project" value="UniProtKB-SubCell"/>
</dbReference>
<protein>
    <recommendedName>
        <fullName evidence="10">Golgin subfamily A member 1</fullName>
    </recommendedName>
    <alternativeName>
        <fullName evidence="11">Golgin-97</fullName>
    </alternativeName>
</protein>
<keyword evidence="8" id="KW-0472">Membrane</keyword>
<evidence type="ECO:0000256" key="3">
    <source>
        <dbReference type="ARBA" id="ARBA00004395"/>
    </source>
</evidence>
<feature type="coiled-coil region" evidence="14">
    <location>
        <begin position="469"/>
        <end position="688"/>
    </location>
</feature>
<evidence type="ECO:0000256" key="8">
    <source>
        <dbReference type="ARBA" id="ARBA00023136"/>
    </source>
</evidence>
<dbReference type="OMA" id="GNCIIMD"/>
<dbReference type="Gene3D" id="1.10.220.60">
    <property type="entry name" value="GRIP domain"/>
    <property type="match status" value="1"/>
</dbReference>
<evidence type="ECO:0000256" key="11">
    <source>
        <dbReference type="ARBA" id="ARBA00078935"/>
    </source>
</evidence>
<evidence type="ECO:0000313" key="18">
    <source>
        <dbReference type="Proteomes" id="UP000288216"/>
    </source>
</evidence>
<feature type="region of interest" description="Disordered" evidence="15">
    <location>
        <begin position="1"/>
        <end position="49"/>
    </location>
</feature>
<keyword evidence="5" id="KW-0013">ADP-ribosylation</keyword>
<feature type="domain" description="GRIP" evidence="16">
    <location>
        <begin position="722"/>
        <end position="771"/>
    </location>
</feature>
<evidence type="ECO:0000256" key="5">
    <source>
        <dbReference type="ARBA" id="ARBA00022765"/>
    </source>
</evidence>
<evidence type="ECO:0000256" key="15">
    <source>
        <dbReference type="SAM" id="MobiDB-lite"/>
    </source>
</evidence>
<name>A0A401NXD2_SCYTO</name>
<dbReference type="PROSITE" id="PS50913">
    <property type="entry name" value="GRIP"/>
    <property type="match status" value="1"/>
</dbReference>
<keyword evidence="6" id="KW-0333">Golgi apparatus</keyword>
<comment type="caution">
    <text evidence="17">The sequence shown here is derived from an EMBL/GenBank/DDBJ whole genome shotgun (WGS) entry which is preliminary data.</text>
</comment>
<comment type="subcellular location">
    <subcellularLocation>
        <location evidence="2">Cytoplasmic vesicle</location>
        <location evidence="2">Secretory vesicle</location>
        <location evidence="2">Acrosome</location>
    </subcellularLocation>
    <subcellularLocation>
        <location evidence="3">Golgi apparatus membrane</location>
        <topology evidence="3">Peripheral membrane protein</topology>
    </subcellularLocation>
    <subcellularLocation>
        <location evidence="1">Golgi apparatus</location>
        <location evidence="1">trans-Golgi network membrane</location>
    </subcellularLocation>
</comment>
<feature type="coiled-coil region" evidence="14">
    <location>
        <begin position="138"/>
        <end position="323"/>
    </location>
</feature>
<organism evidence="17 18">
    <name type="scientific">Scyliorhinus torazame</name>
    <name type="common">Cloudy catshark</name>
    <name type="synonym">Catulus torazame</name>
    <dbReference type="NCBI Taxonomy" id="75743"/>
    <lineage>
        <taxon>Eukaryota</taxon>
        <taxon>Metazoa</taxon>
        <taxon>Chordata</taxon>
        <taxon>Craniata</taxon>
        <taxon>Vertebrata</taxon>
        <taxon>Chondrichthyes</taxon>
        <taxon>Elasmobranchii</taxon>
        <taxon>Galeomorphii</taxon>
        <taxon>Galeoidea</taxon>
        <taxon>Carcharhiniformes</taxon>
        <taxon>Scyliorhinidae</taxon>
        <taxon>Scyliorhinus</taxon>
    </lineage>
</organism>
<evidence type="ECO:0000256" key="13">
    <source>
        <dbReference type="ARBA" id="ARBA00093537"/>
    </source>
</evidence>
<evidence type="ECO:0000256" key="2">
    <source>
        <dbReference type="ARBA" id="ARBA00004218"/>
    </source>
</evidence>
<evidence type="ECO:0000256" key="1">
    <source>
        <dbReference type="ARBA" id="ARBA00004198"/>
    </source>
</evidence>
<evidence type="ECO:0000259" key="16">
    <source>
        <dbReference type="PROSITE" id="PS50913"/>
    </source>
</evidence>
<dbReference type="InterPro" id="IPR000237">
    <property type="entry name" value="GRIP_dom"/>
</dbReference>
<dbReference type="GO" id="GO:0000139">
    <property type="term" value="C:Golgi membrane"/>
    <property type="evidence" value="ECO:0007669"/>
    <property type="project" value="UniProtKB-SubCell"/>
</dbReference>
<comment type="subunit">
    <text evidence="13">Interacts with RAB6A. Directly interacts with TBC1D23. Interacts with FAM91A1; this interaction may be mediated by TBC1D23. Interacts with ARL1; this interaction recruits Golgin-97/GOLGA1 onto the Golgi apparatus.</text>
</comment>
<dbReference type="Pfam" id="PF01465">
    <property type="entry name" value="GRIP"/>
    <property type="match status" value="1"/>
</dbReference>
<dbReference type="FunFam" id="1.10.220.60:FF:000002">
    <property type="entry name" value="Golgin subfamily A member 1"/>
    <property type="match status" value="1"/>
</dbReference>
<feature type="coiled-coil region" evidence="14">
    <location>
        <begin position="66"/>
        <end position="100"/>
    </location>
</feature>
<evidence type="ECO:0000256" key="9">
    <source>
        <dbReference type="ARBA" id="ARBA00023329"/>
    </source>
</evidence>
<dbReference type="PANTHER" id="PTHR23157:SF24">
    <property type="entry name" value="GOLGIN SUBFAMILY A MEMBER 1"/>
    <property type="match status" value="1"/>
</dbReference>
<dbReference type="STRING" id="75743.A0A401NXD2"/>
<dbReference type="EMBL" id="BFAA01008184">
    <property type="protein sequence ID" value="GCB65533.1"/>
    <property type="molecule type" value="Genomic_DNA"/>
</dbReference>
<dbReference type="SMART" id="SM00755">
    <property type="entry name" value="Grip"/>
    <property type="match status" value="1"/>
</dbReference>
<dbReference type="GO" id="GO:0005802">
    <property type="term" value="C:trans-Golgi network"/>
    <property type="evidence" value="ECO:0007669"/>
    <property type="project" value="UniProtKB-ARBA"/>
</dbReference>
<evidence type="ECO:0000256" key="12">
    <source>
        <dbReference type="ARBA" id="ARBA00093371"/>
    </source>
</evidence>
<gene>
    <name evidence="17" type="ORF">scyTo_0014902</name>
</gene>
<evidence type="ECO:0000256" key="6">
    <source>
        <dbReference type="ARBA" id="ARBA00023034"/>
    </source>
</evidence>
<evidence type="ECO:0000313" key="17">
    <source>
        <dbReference type="EMBL" id="GCB65533.1"/>
    </source>
</evidence>
<dbReference type="PANTHER" id="PTHR23157">
    <property type="entry name" value="GRIP AND COILED-COIL DOMAIN-CONTAINING PROTEIN 1"/>
    <property type="match status" value="1"/>
</dbReference>
<keyword evidence="7 14" id="KW-0175">Coiled coil</keyword>
<accession>A0A401NXD2</accession>
<evidence type="ECO:0000256" key="7">
    <source>
        <dbReference type="ARBA" id="ARBA00023054"/>
    </source>
</evidence>
<dbReference type="OrthoDB" id="5848685at2759"/>
<sequence length="802" mass="93023">MFAKLKKKIADEAGSTSRPGMVRIPRSVSRDSITSVGADSGDDIASDSSCSREDLLSQLLRRNDQVRKLEVKLSDYAEQLRNLQKTKEKLEIALEKHQDSSMRKIQEQNEAYQANRAKMAEGMALALEKKDQDWMLKVSILEKEKAVFETQLKQMKDQSLNLFQKRDEQDELDGFQQQELAKVKHMLLRKEEMLSNFERELEERKTELDQTKEELKVSNQKLLNQDKRLEQLQTLNEDIDKEREEFVATKRSAEEKITVLENRARELQNVIQRLSADLHKTSAKAEEKGKTIKHLQAKVFSLEKQLEGNYSEDEHLLELLKEKSYLEQKLEEAGHLLLEAKTSHTEAVSIFETQIAKLNNEVIEIQTSMKQKDLEIQAVKDENARQVSELEQRLHFAKEMLMQKESDVNEKEVQIKMLQEESEAENDRLQHQIAALKHQHTERTNRVGAQIAALETAREFDKTASQHKISQFQQKNEDLSDKLNETENVLRKVECELERSKEQLNSRETASVETAKAIGEAKKQREELQDKVLKLTETLDEKNASVFQKDKELIKMQEDFKKLEQDHESLITQMHQLQIETETANGSSTAREEAVQSQLSDLQLQLAERRELLEDSQRKVQDLEAEVAALNEHDEKGQNGEVTVAYTLQLQHVNQDLEKQLIEKNKTIKQLLQRLTELKKTLQKELKMKPELEPAEVREKSYFELPASFNNSTTVVNNSDLNDSREINFEYLKHVLLKFMSVRESEAYQLVRAVSMLLNFTREEENLLKESLEYKMSWFGSKPSPKGIVLPSITGRPPPHWQ</sequence>
<keyword evidence="4" id="KW-0597">Phosphoprotein</keyword>
<evidence type="ECO:0000256" key="10">
    <source>
        <dbReference type="ARBA" id="ARBA00070165"/>
    </source>
</evidence>